<dbReference type="InterPro" id="IPR005249">
    <property type="entry name" value="YqeK"/>
</dbReference>
<keyword evidence="5" id="KW-0408">Iron</keyword>
<dbReference type="AlphaFoldDB" id="A0A4Y6USG3"/>
<name>A0A4Y6USG3_SACBS</name>
<dbReference type="CDD" id="cd00077">
    <property type="entry name" value="HDc"/>
    <property type="match status" value="1"/>
</dbReference>
<dbReference type="Pfam" id="PF01966">
    <property type="entry name" value="HD"/>
    <property type="match status" value="1"/>
</dbReference>
<keyword evidence="4" id="KW-0378">Hydrolase</keyword>
<dbReference type="SUPFAM" id="SSF109604">
    <property type="entry name" value="HD-domain/PDEase-like"/>
    <property type="match status" value="1"/>
</dbReference>
<dbReference type="Gene3D" id="1.10.3210.10">
    <property type="entry name" value="Hypothetical protein af1432"/>
    <property type="match status" value="1"/>
</dbReference>
<evidence type="ECO:0000256" key="4">
    <source>
        <dbReference type="ARBA" id="ARBA00022801"/>
    </source>
</evidence>
<dbReference type="PANTHER" id="PTHR35795:SF1">
    <property type="entry name" value="BIS(5'-NUCLEOSYL)-TETRAPHOSPHATASE, SYMMETRICAL"/>
    <property type="match status" value="1"/>
</dbReference>
<evidence type="ECO:0000256" key="3">
    <source>
        <dbReference type="ARBA" id="ARBA00022741"/>
    </source>
</evidence>
<dbReference type="EC" id="3.6.1.41" evidence="1"/>
<dbReference type="GO" id="GO:0008803">
    <property type="term" value="F:bis(5'-nucleosyl)-tetraphosphatase (symmetrical) activity"/>
    <property type="evidence" value="ECO:0007669"/>
    <property type="project" value="UniProtKB-EC"/>
</dbReference>
<evidence type="ECO:0000256" key="1">
    <source>
        <dbReference type="ARBA" id="ARBA00012506"/>
    </source>
</evidence>
<organism evidence="8 9">
    <name type="scientific">Saccharibacillus brassicae</name>
    <dbReference type="NCBI Taxonomy" id="2583377"/>
    <lineage>
        <taxon>Bacteria</taxon>
        <taxon>Bacillati</taxon>
        <taxon>Bacillota</taxon>
        <taxon>Bacilli</taxon>
        <taxon>Bacillales</taxon>
        <taxon>Paenibacillaceae</taxon>
        <taxon>Saccharibacillus</taxon>
    </lineage>
</organism>
<dbReference type="PANTHER" id="PTHR35795">
    <property type="entry name" value="SLR1885 PROTEIN"/>
    <property type="match status" value="1"/>
</dbReference>
<evidence type="ECO:0000256" key="6">
    <source>
        <dbReference type="ARBA" id="ARBA00049417"/>
    </source>
</evidence>
<keyword evidence="9" id="KW-1185">Reference proteome</keyword>
<evidence type="ECO:0000259" key="7">
    <source>
        <dbReference type="PROSITE" id="PS51831"/>
    </source>
</evidence>
<dbReference type="InterPro" id="IPR003607">
    <property type="entry name" value="HD/PDEase_dom"/>
</dbReference>
<dbReference type="EMBL" id="CP041217">
    <property type="protein sequence ID" value="QDH19984.1"/>
    <property type="molecule type" value="Genomic_DNA"/>
</dbReference>
<keyword evidence="3" id="KW-0547">Nucleotide-binding</keyword>
<comment type="catalytic activity">
    <reaction evidence="6">
        <text>P(1),P(4)-bis(5'-adenosyl) tetraphosphate + H2O = 2 ADP + 2 H(+)</text>
        <dbReference type="Rhea" id="RHEA:24252"/>
        <dbReference type="ChEBI" id="CHEBI:15377"/>
        <dbReference type="ChEBI" id="CHEBI:15378"/>
        <dbReference type="ChEBI" id="CHEBI:58141"/>
        <dbReference type="ChEBI" id="CHEBI:456216"/>
        <dbReference type="EC" id="3.6.1.41"/>
    </reaction>
</comment>
<proteinExistence type="predicted"/>
<feature type="domain" description="HD" evidence="7">
    <location>
        <begin position="20"/>
        <end position="134"/>
    </location>
</feature>
<keyword evidence="2" id="KW-0479">Metal-binding</keyword>
<evidence type="ECO:0000313" key="9">
    <source>
        <dbReference type="Proteomes" id="UP000316968"/>
    </source>
</evidence>
<protein>
    <recommendedName>
        <fullName evidence="1">bis(5'-nucleosyl)-tetraphosphatase (symmetrical)</fullName>
        <ecNumber evidence="1">3.6.1.41</ecNumber>
    </recommendedName>
</protein>
<accession>A0A4Y6USG3</accession>
<dbReference type="InterPro" id="IPR006674">
    <property type="entry name" value="HD_domain"/>
</dbReference>
<dbReference type="GO" id="GO:0000166">
    <property type="term" value="F:nucleotide binding"/>
    <property type="evidence" value="ECO:0007669"/>
    <property type="project" value="UniProtKB-KW"/>
</dbReference>
<gene>
    <name evidence="8" type="ORF">FFV09_03375</name>
</gene>
<dbReference type="NCBIfam" id="TIGR00488">
    <property type="entry name" value="bis(5'-nucleosyl)-tetraphosphatase (symmetrical) YqeK"/>
    <property type="match status" value="1"/>
</dbReference>
<dbReference type="GO" id="GO:0046872">
    <property type="term" value="F:metal ion binding"/>
    <property type="evidence" value="ECO:0007669"/>
    <property type="project" value="UniProtKB-KW"/>
</dbReference>
<dbReference type="KEGG" id="saca:FFV09_03375"/>
<sequence length="206" mass="23271">MRYTRQELIDRVSAQMPARRWQHTLGVMHSAIELAERYGADPARAELAAIIHDVAKYWPVQRQSAVIAENGMNADLLNYDAPMWHSEVGAYVAEHEYGIEDREVIDAIRYHTSGREGMTLLDKVVCLADYIEPGRDFPGVELIREKARLSLEEGLVAGFDSTLRVLVERGQTIFPTTVLARNDLIRQLAQRESARQNKPVSEKKGG</sequence>
<reference evidence="8 9" key="1">
    <citation type="submission" date="2019-06" db="EMBL/GenBank/DDBJ databases">
        <title>Saccharibacillus brassicae sp. nov., an endophytic bacterium isolated from Chinese cabbage seeds (Brassica pekinensis).</title>
        <authorList>
            <person name="Jiang L."/>
            <person name="Lee J."/>
            <person name="Kim S.W."/>
        </authorList>
    </citation>
    <scope>NUCLEOTIDE SEQUENCE [LARGE SCALE GENOMIC DNA]</scope>
    <source>
        <strain evidence="9">KCTC 43072 / ATSA2</strain>
    </source>
</reference>
<evidence type="ECO:0000313" key="8">
    <source>
        <dbReference type="EMBL" id="QDH19984.1"/>
    </source>
</evidence>
<evidence type="ECO:0000256" key="2">
    <source>
        <dbReference type="ARBA" id="ARBA00022723"/>
    </source>
</evidence>
<evidence type="ECO:0000256" key="5">
    <source>
        <dbReference type="ARBA" id="ARBA00023004"/>
    </source>
</evidence>
<dbReference type="SMART" id="SM00471">
    <property type="entry name" value="HDc"/>
    <property type="match status" value="1"/>
</dbReference>
<dbReference type="RefSeq" id="WP_141446370.1">
    <property type="nucleotide sequence ID" value="NZ_CP041217.1"/>
</dbReference>
<dbReference type="InterPro" id="IPR051094">
    <property type="entry name" value="Diverse_Catalytic_Enzymes"/>
</dbReference>
<dbReference type="OrthoDB" id="9782134at2"/>
<dbReference type="Proteomes" id="UP000316968">
    <property type="component" value="Chromosome"/>
</dbReference>
<dbReference type="PROSITE" id="PS51831">
    <property type="entry name" value="HD"/>
    <property type="match status" value="1"/>
</dbReference>